<proteinExistence type="predicted"/>
<dbReference type="Proteomes" id="UP000434276">
    <property type="component" value="Unassembled WGS sequence"/>
</dbReference>
<gene>
    <name evidence="1" type="ORF">C24_LOCUS17369</name>
</gene>
<accession>A0A5S9XQI1</accession>
<dbReference type="AlphaFoldDB" id="A0A5S9XQI1"/>
<organism evidence="1 2">
    <name type="scientific">Arabidopsis thaliana</name>
    <name type="common">Mouse-ear cress</name>
    <dbReference type="NCBI Taxonomy" id="3702"/>
    <lineage>
        <taxon>Eukaryota</taxon>
        <taxon>Viridiplantae</taxon>
        <taxon>Streptophyta</taxon>
        <taxon>Embryophyta</taxon>
        <taxon>Tracheophyta</taxon>
        <taxon>Spermatophyta</taxon>
        <taxon>Magnoliopsida</taxon>
        <taxon>eudicotyledons</taxon>
        <taxon>Gunneridae</taxon>
        <taxon>Pentapetalae</taxon>
        <taxon>rosids</taxon>
        <taxon>malvids</taxon>
        <taxon>Brassicales</taxon>
        <taxon>Brassicaceae</taxon>
        <taxon>Camelineae</taxon>
        <taxon>Arabidopsis</taxon>
    </lineage>
</organism>
<protein>
    <submittedName>
        <fullName evidence="1">Uncharacterized protein</fullName>
    </submittedName>
</protein>
<sequence>MRTACVTQHQVSIFVMETSHHHQVLEDFDMHMVIEDQQPIVTEALRLISKDFHSDVAELCEQLTCDESHKPKQRLSPKSWMFKYRRDHKILHSSTMSRNVRMVVFRKMEAAERIQYLVTHRFHEGPLKMDIQDSEFGIRDVLRRVMMLFQHNIVQAKMIVTKRKKTFYKSRRFKFKHRVVPRALQYGFEVKMKQNLTSKEAELVHILLGWGDVILNLKKKGRSPEFELVMNYTPFSVELVKLKDRDTLLIPQFLLSDEKFQIKHNWKPKFIHSVSKPSHQIKSLGSWSVGTESDLVTRKQHN</sequence>
<evidence type="ECO:0000313" key="2">
    <source>
        <dbReference type="Proteomes" id="UP000434276"/>
    </source>
</evidence>
<dbReference type="ExpressionAtlas" id="A0A5S9XQI1">
    <property type="expression patterns" value="baseline and differential"/>
</dbReference>
<dbReference type="EMBL" id="CACSHJ010000095">
    <property type="protein sequence ID" value="CAA0394173.1"/>
    <property type="molecule type" value="Genomic_DNA"/>
</dbReference>
<name>A0A5S9XQI1_ARATH</name>
<reference evidence="1 2" key="1">
    <citation type="submission" date="2019-12" db="EMBL/GenBank/DDBJ databases">
        <authorList>
            <person name="Jiao W.-B."/>
            <person name="Schneeberger K."/>
        </authorList>
    </citation>
    <scope>NUCLEOTIDE SEQUENCE [LARGE SCALE GENOMIC DNA]</scope>
    <source>
        <strain evidence="2">cv. C24</strain>
    </source>
</reference>
<dbReference type="OrthoDB" id="10438442at2759"/>
<evidence type="ECO:0000313" key="1">
    <source>
        <dbReference type="EMBL" id="CAA0394173.1"/>
    </source>
</evidence>